<dbReference type="WBParaSite" id="Pan_g3077.t1">
    <property type="protein sequence ID" value="Pan_g3077.t1"/>
    <property type="gene ID" value="Pan_g3077"/>
</dbReference>
<reference evidence="2" key="2">
    <citation type="submission" date="2020-10" db="UniProtKB">
        <authorList>
            <consortium name="WormBaseParasite"/>
        </authorList>
    </citation>
    <scope>IDENTIFICATION</scope>
</reference>
<evidence type="ECO:0000313" key="1">
    <source>
        <dbReference type="Proteomes" id="UP000492821"/>
    </source>
</evidence>
<dbReference type="Proteomes" id="UP000492821">
    <property type="component" value="Unassembled WGS sequence"/>
</dbReference>
<proteinExistence type="predicted"/>
<protein>
    <submittedName>
        <fullName evidence="2">Uncharacterized protein</fullName>
    </submittedName>
</protein>
<accession>A0A7E4VTV3</accession>
<dbReference type="AlphaFoldDB" id="A0A7E4VTV3"/>
<sequence>MSIPSINSENVREIQIALFHRMLNRRKVSPYEDLAKKDLLKFVPSLFSSRTAFYSFKDYAEKELFLHIVHPDGGKIESRDGTVLKYANMKTMDFLRQLIPIELEETRDPSTIVHFEASDSEDSNSDGDTDTDNEVVANNINQNFFLSLLRRAFVVLLFHAYRLKQILE</sequence>
<keyword evidence="1" id="KW-1185">Reference proteome</keyword>
<evidence type="ECO:0000313" key="2">
    <source>
        <dbReference type="WBParaSite" id="Pan_g3077.t1"/>
    </source>
</evidence>
<organism evidence="1 2">
    <name type="scientific">Panagrellus redivivus</name>
    <name type="common">Microworm</name>
    <dbReference type="NCBI Taxonomy" id="6233"/>
    <lineage>
        <taxon>Eukaryota</taxon>
        <taxon>Metazoa</taxon>
        <taxon>Ecdysozoa</taxon>
        <taxon>Nematoda</taxon>
        <taxon>Chromadorea</taxon>
        <taxon>Rhabditida</taxon>
        <taxon>Tylenchina</taxon>
        <taxon>Panagrolaimomorpha</taxon>
        <taxon>Panagrolaimoidea</taxon>
        <taxon>Panagrolaimidae</taxon>
        <taxon>Panagrellus</taxon>
    </lineage>
</organism>
<name>A0A7E4VTV3_PANRE</name>
<reference evidence="1" key="1">
    <citation type="journal article" date="2013" name="Genetics">
        <title>The draft genome and transcriptome of Panagrellus redivivus are shaped by the harsh demands of a free-living lifestyle.</title>
        <authorList>
            <person name="Srinivasan J."/>
            <person name="Dillman A.R."/>
            <person name="Macchietto M.G."/>
            <person name="Heikkinen L."/>
            <person name="Lakso M."/>
            <person name="Fracchia K.M."/>
            <person name="Antoshechkin I."/>
            <person name="Mortazavi A."/>
            <person name="Wong G."/>
            <person name="Sternberg P.W."/>
        </authorList>
    </citation>
    <scope>NUCLEOTIDE SEQUENCE [LARGE SCALE GENOMIC DNA]</scope>
    <source>
        <strain evidence="1">MT8872</strain>
    </source>
</reference>